<organism evidence="1">
    <name type="scientific">Arion vulgaris</name>
    <dbReference type="NCBI Taxonomy" id="1028688"/>
    <lineage>
        <taxon>Eukaryota</taxon>
        <taxon>Metazoa</taxon>
        <taxon>Spiralia</taxon>
        <taxon>Lophotrochozoa</taxon>
        <taxon>Mollusca</taxon>
        <taxon>Gastropoda</taxon>
        <taxon>Heterobranchia</taxon>
        <taxon>Euthyneura</taxon>
        <taxon>Panpulmonata</taxon>
        <taxon>Eupulmonata</taxon>
        <taxon>Stylommatophora</taxon>
        <taxon>Helicina</taxon>
        <taxon>Arionoidea</taxon>
        <taxon>Arionidae</taxon>
        <taxon>Arion</taxon>
    </lineage>
</organism>
<protein>
    <submittedName>
        <fullName evidence="1">Uncharacterized protein</fullName>
    </submittedName>
</protein>
<proteinExistence type="predicted"/>
<name>A0A0B7A6B7_9EUPU</name>
<feature type="non-terminal residue" evidence="1">
    <location>
        <position position="87"/>
    </location>
</feature>
<gene>
    <name evidence="1" type="primary">ORF95885</name>
</gene>
<sequence>MLRIITTSSFGISSFQQQSLCAFSRSPLSITNTPSQMVNLRLRHGLTIQRSWDRIWFCPRVHLFQKPLGLLPELLSLRNSLGRWCAI</sequence>
<dbReference type="AlphaFoldDB" id="A0A0B7A6B7"/>
<dbReference type="EMBL" id="HACG01028660">
    <property type="protein sequence ID" value="CEK75525.1"/>
    <property type="molecule type" value="Transcribed_RNA"/>
</dbReference>
<accession>A0A0B7A6B7</accession>
<reference evidence="1" key="1">
    <citation type="submission" date="2014-12" db="EMBL/GenBank/DDBJ databases">
        <title>Insight into the proteome of Arion vulgaris.</title>
        <authorList>
            <person name="Aradska J."/>
            <person name="Bulat T."/>
            <person name="Smidak R."/>
            <person name="Sarate P."/>
            <person name="Gangsoo J."/>
            <person name="Sialana F."/>
            <person name="Bilban M."/>
            <person name="Lubec G."/>
        </authorList>
    </citation>
    <scope>NUCLEOTIDE SEQUENCE</scope>
    <source>
        <tissue evidence="1">Skin</tissue>
    </source>
</reference>
<evidence type="ECO:0000313" key="1">
    <source>
        <dbReference type="EMBL" id="CEK75525.1"/>
    </source>
</evidence>